<dbReference type="Gene3D" id="1.10.10.10">
    <property type="entry name" value="Winged helix-like DNA-binding domain superfamily/Winged helix DNA-binding domain"/>
    <property type="match status" value="2"/>
</dbReference>
<feature type="domain" description="OmpR/PhoB-type" evidence="4">
    <location>
        <begin position="720"/>
        <end position="818"/>
    </location>
</feature>
<keyword evidence="6" id="KW-1185">Reference proteome</keyword>
<feature type="coiled-coil region" evidence="3">
    <location>
        <begin position="624"/>
        <end position="653"/>
    </location>
</feature>
<feature type="DNA-binding region" description="OmpR/PhoB-type" evidence="2">
    <location>
        <begin position="52"/>
        <end position="149"/>
    </location>
</feature>
<evidence type="ECO:0000256" key="3">
    <source>
        <dbReference type="SAM" id="Coils"/>
    </source>
</evidence>
<dbReference type="Pfam" id="PF00486">
    <property type="entry name" value="Trans_reg_C"/>
    <property type="match status" value="2"/>
</dbReference>
<evidence type="ECO:0000313" key="5">
    <source>
        <dbReference type="EMBL" id="RQP24894.1"/>
    </source>
</evidence>
<keyword evidence="1 2" id="KW-0238">DNA-binding</keyword>
<dbReference type="InterPro" id="IPR001867">
    <property type="entry name" value="OmpR/PhoB-type_DNA-bd"/>
</dbReference>
<keyword evidence="3" id="KW-0175">Coiled coil</keyword>
<dbReference type="InterPro" id="IPR016032">
    <property type="entry name" value="Sig_transdc_resp-reg_C-effctor"/>
</dbReference>
<dbReference type="InterPro" id="IPR036388">
    <property type="entry name" value="WH-like_DNA-bd_sf"/>
</dbReference>
<dbReference type="Proteomes" id="UP000267464">
    <property type="component" value="Unassembled WGS sequence"/>
</dbReference>
<accession>A0A3N7HRS4</accession>
<sequence>MFMAPQCRQAPGRIHDRVVTDDRRKDNDTFAQQFSVLRLLPKTRSATDAMSELLITLPGGSLDLLRGHVLRDGEPVKIEPRAWRVLEKLARLRHRVVTKEELLAALRPEGTATEDALRQAVRVARRAIGDDGPQPIIRSIPRVGYIFDLPSAQGAAHAAAGMPRELVPSLIIGPLRDHTGQPGLHWAANGLAACIAHGLSMDGRLHVQDAQSLPTSWPQEHLRMLQLLRAAGARHAVLGSLSLAGSELALDLQIHDHDRKTVIAIRAATPAGLVLPAIKTLQQTLLGDDKPHDSTHGLHGHSLQSIELFARAKHCVAINRHAAALRALDLLRRLDPGFPRLELELLRAQALCGSDDALVTAARLLDAARRDRAEGLEAQARQCMGTLHHVKGQLREAAQSFQQALMLGRGCMPPHWQGQTLTLLASVECRLGELHSVAARLDEAQAIFTRIGSHWGLLTVLWLRAIMSSLSGHAEQSIRWNRKLVKVARRLHANTALASVCLNLAGELVYADRLEEARECAEEATATALAIEADLSLLSTVANIHCLLHRLQDRPDAAAELLSLLPQPAAVQDDGFIWQAHGHAAMAAGRVDEAADCFLQSATECRRRGNRAAEAPLLPWLVEALVLSGRLAAAQAELERAEAQAHLQDETTTANLLYPRALLARRRQQEPETRALLARLDTAPAALPLFRRLGQELSAAPGDAQREPPKPLAPPNAEMRRQYRFAQCLLDMERRELWVDGRRQAISPTPFDVLVHLYHNRHRVVTQDELLDTVWHKAAGSPELVAQAIAKIRQAMRRSKTHAARIQTLYGKGYRLLADAHAQPDDDPAAALLSDLHPAHERPLAVVPLPTGKPGPTGPDPDWACPLEVIGYTLAMHAQLKRMSAAEVQACVDGAAAATPEVLAAAIGARHPDTHVLFARLVRRDDTLVLEYVLVSPAGRNEGSLQDRSPTALGRRLAARLVRLHAGATQVHAPSVDEGAWTMQMLDLASRAAEEHRGNDALQILDVVLDQDPDHDLATALKARIGTR</sequence>
<organism evidence="5 6">
    <name type="scientific">Piscinibacter terrae</name>
    <dbReference type="NCBI Taxonomy" id="2496871"/>
    <lineage>
        <taxon>Bacteria</taxon>
        <taxon>Pseudomonadati</taxon>
        <taxon>Pseudomonadota</taxon>
        <taxon>Betaproteobacteria</taxon>
        <taxon>Burkholderiales</taxon>
        <taxon>Sphaerotilaceae</taxon>
        <taxon>Piscinibacter</taxon>
    </lineage>
</organism>
<dbReference type="CDD" id="cd00383">
    <property type="entry name" value="trans_reg_C"/>
    <property type="match status" value="2"/>
</dbReference>
<evidence type="ECO:0000313" key="6">
    <source>
        <dbReference type="Proteomes" id="UP000267464"/>
    </source>
</evidence>
<dbReference type="EMBL" id="QUSW01000002">
    <property type="protein sequence ID" value="RQP24894.1"/>
    <property type="molecule type" value="Genomic_DNA"/>
</dbReference>
<dbReference type="Gene3D" id="1.25.40.10">
    <property type="entry name" value="Tetratricopeptide repeat domain"/>
    <property type="match status" value="1"/>
</dbReference>
<comment type="caution">
    <text evidence="5">The sequence shown here is derived from an EMBL/GenBank/DDBJ whole genome shotgun (WGS) entry which is preliminary data.</text>
</comment>
<feature type="DNA-binding region" description="OmpR/PhoB-type" evidence="2">
    <location>
        <begin position="720"/>
        <end position="818"/>
    </location>
</feature>
<protein>
    <recommendedName>
        <fullName evidence="4">OmpR/PhoB-type domain-containing protein</fullName>
    </recommendedName>
</protein>
<gene>
    <name evidence="5" type="ORF">DZC73_08480</name>
</gene>
<dbReference type="GO" id="GO:0006355">
    <property type="term" value="P:regulation of DNA-templated transcription"/>
    <property type="evidence" value="ECO:0007669"/>
    <property type="project" value="InterPro"/>
</dbReference>
<dbReference type="SUPFAM" id="SSF46894">
    <property type="entry name" value="C-terminal effector domain of the bipartite response regulators"/>
    <property type="match status" value="2"/>
</dbReference>
<reference evidence="5 6" key="1">
    <citation type="submission" date="2018-08" db="EMBL/GenBank/DDBJ databases">
        <authorList>
            <person name="Khan S.A."/>
            <person name="Jeon C.O."/>
            <person name="Chun B.H."/>
            <person name="Jeong S.E."/>
        </authorList>
    </citation>
    <scope>NUCLEOTIDE SEQUENCE [LARGE SCALE GENOMIC DNA]</scope>
    <source>
        <strain evidence="5 6">S-16</strain>
    </source>
</reference>
<feature type="domain" description="OmpR/PhoB-type" evidence="4">
    <location>
        <begin position="52"/>
        <end position="149"/>
    </location>
</feature>
<evidence type="ECO:0000256" key="1">
    <source>
        <dbReference type="ARBA" id="ARBA00023125"/>
    </source>
</evidence>
<evidence type="ECO:0000256" key="2">
    <source>
        <dbReference type="PROSITE-ProRule" id="PRU01091"/>
    </source>
</evidence>
<dbReference type="GO" id="GO:0003677">
    <property type="term" value="F:DNA binding"/>
    <property type="evidence" value="ECO:0007669"/>
    <property type="project" value="UniProtKB-UniRule"/>
</dbReference>
<dbReference type="InterPro" id="IPR011990">
    <property type="entry name" value="TPR-like_helical_dom_sf"/>
</dbReference>
<dbReference type="PROSITE" id="PS51755">
    <property type="entry name" value="OMPR_PHOB"/>
    <property type="match status" value="2"/>
</dbReference>
<name>A0A3N7HRS4_9BURK</name>
<evidence type="ECO:0000259" key="4">
    <source>
        <dbReference type="PROSITE" id="PS51755"/>
    </source>
</evidence>
<dbReference type="SMART" id="SM00862">
    <property type="entry name" value="Trans_reg_C"/>
    <property type="match status" value="2"/>
</dbReference>
<dbReference type="SUPFAM" id="SSF48452">
    <property type="entry name" value="TPR-like"/>
    <property type="match status" value="1"/>
</dbReference>
<reference evidence="5 6" key="2">
    <citation type="submission" date="2018-12" db="EMBL/GenBank/DDBJ databases">
        <title>Rhizobacter gummiphilus sp. nov., a rubber-degrading bacterium isolated from the soil of a botanical garden in Japan.</title>
        <authorList>
            <person name="Shunsuke S.S."/>
        </authorList>
    </citation>
    <scope>NUCLEOTIDE SEQUENCE [LARGE SCALE GENOMIC DNA]</scope>
    <source>
        <strain evidence="5 6">S-16</strain>
    </source>
</reference>
<dbReference type="GO" id="GO:0000160">
    <property type="term" value="P:phosphorelay signal transduction system"/>
    <property type="evidence" value="ECO:0007669"/>
    <property type="project" value="InterPro"/>
</dbReference>
<proteinExistence type="predicted"/>
<dbReference type="AlphaFoldDB" id="A0A3N7HRS4"/>